<dbReference type="Proteomes" id="UP001203512">
    <property type="component" value="Unassembled WGS sequence"/>
</dbReference>
<feature type="transmembrane region" description="Helical" evidence="1">
    <location>
        <begin position="204"/>
        <end position="224"/>
    </location>
</feature>
<keyword evidence="1" id="KW-0472">Membrane</keyword>
<feature type="transmembrane region" description="Helical" evidence="1">
    <location>
        <begin position="353"/>
        <end position="371"/>
    </location>
</feature>
<evidence type="ECO:0000256" key="1">
    <source>
        <dbReference type="SAM" id="Phobius"/>
    </source>
</evidence>
<dbReference type="RefSeq" id="WP_247230542.1">
    <property type="nucleotide sequence ID" value="NZ_JALKHS010000006.1"/>
</dbReference>
<evidence type="ECO:0000313" key="2">
    <source>
        <dbReference type="EMBL" id="MCK0530884.1"/>
    </source>
</evidence>
<keyword evidence="1" id="KW-0812">Transmembrane</keyword>
<feature type="transmembrane region" description="Helical" evidence="1">
    <location>
        <begin position="287"/>
        <end position="304"/>
    </location>
</feature>
<organism evidence="2 3">
    <name type="scientific">Sphingobium agri</name>
    <dbReference type="NCBI Taxonomy" id="2933566"/>
    <lineage>
        <taxon>Bacteria</taxon>
        <taxon>Pseudomonadati</taxon>
        <taxon>Pseudomonadota</taxon>
        <taxon>Alphaproteobacteria</taxon>
        <taxon>Sphingomonadales</taxon>
        <taxon>Sphingomonadaceae</taxon>
        <taxon>Sphingobium</taxon>
    </lineage>
</organism>
<dbReference type="EMBL" id="JALKHS010000006">
    <property type="protein sequence ID" value="MCK0530884.1"/>
    <property type="molecule type" value="Genomic_DNA"/>
</dbReference>
<sequence length="563" mass="61078">MTSRINPLAAIFALLVTLAMLIYARAAFLTDAQWVIADDARQFLAWTSRIADPQAMPGNFMADYWQQTAPPFYRALLYAAVAVGMPPILLSKLLPLLLLPISAVLAWKVSGVFARERVVQFAGALCIIATALHTDSIFSGTPRAFALPLMLVAIHGMAAGRNGIAVLGLLMLGVVYPAPAVTCLGLFTLHLLQWKPPLRFRVTGGKIALLALAAACVVLPALIFKSGLDQWGPTLTMSEARGVFSMMLYDGRSSITGPNGDIAWLCSRRIGFLPSVVNCRGNTDPRLLINLCLTIVPMLLLWFWQARAKGVSEMGTGKNAALWRLFPYSLVSAIICYLIAAVIAFKVHLPARYSQPVLLIMGSLAFGIMASKGWEHLRKSGGVIPKLVAALCLMLALVAYVTPKTTLARPRDAALIGLIGRTPPSTRIAGIESDLDFVPAATGRGVLATTEHDIPYHRQYDWKNSDGLRASLQMGELTSPAAIAAIRRYRIDLLVFDREFLETGVVPGRYLRTMAPPHRIRPSEGQLAALRAASCRIVETRYSVLIFTGCFRQLAQAASSGAK</sequence>
<keyword evidence="3" id="KW-1185">Reference proteome</keyword>
<proteinExistence type="predicted"/>
<feature type="transmembrane region" description="Helical" evidence="1">
    <location>
        <begin position="120"/>
        <end position="138"/>
    </location>
</feature>
<comment type="caution">
    <text evidence="2">The sequence shown here is derived from an EMBL/GenBank/DDBJ whole genome shotgun (WGS) entry which is preliminary data.</text>
</comment>
<evidence type="ECO:0008006" key="4">
    <source>
        <dbReference type="Google" id="ProtNLM"/>
    </source>
</evidence>
<feature type="transmembrane region" description="Helical" evidence="1">
    <location>
        <begin position="170"/>
        <end position="192"/>
    </location>
</feature>
<reference evidence="2 3" key="1">
    <citation type="submission" date="2022-04" db="EMBL/GenBank/DDBJ databases">
        <authorList>
            <person name="Huq M.A."/>
        </authorList>
    </citation>
    <scope>NUCLEOTIDE SEQUENCE [LARGE SCALE GENOMIC DNA]</scope>
    <source>
        <strain evidence="2 3">MAH-33</strain>
    </source>
</reference>
<keyword evidence="1" id="KW-1133">Transmembrane helix</keyword>
<feature type="transmembrane region" description="Helical" evidence="1">
    <location>
        <begin position="325"/>
        <end position="347"/>
    </location>
</feature>
<accession>A0ABT0DUZ9</accession>
<feature type="transmembrane region" description="Helical" evidence="1">
    <location>
        <begin position="383"/>
        <end position="401"/>
    </location>
</feature>
<gene>
    <name evidence="2" type="ORF">MU848_04725</name>
</gene>
<evidence type="ECO:0000313" key="3">
    <source>
        <dbReference type="Proteomes" id="UP001203512"/>
    </source>
</evidence>
<protein>
    <recommendedName>
        <fullName evidence="4">Glycosyltransferase RgtA/B/C/D-like domain-containing protein</fullName>
    </recommendedName>
</protein>
<name>A0ABT0DUZ9_9SPHN</name>